<reference evidence="1" key="1">
    <citation type="journal article" date="2020" name="mSystems">
        <title>Genome- and Community-Level Interaction Insights into Carbon Utilization and Element Cycling Functions of Hydrothermarchaeota in Hydrothermal Sediment.</title>
        <authorList>
            <person name="Zhou Z."/>
            <person name="Liu Y."/>
            <person name="Xu W."/>
            <person name="Pan J."/>
            <person name="Luo Z.H."/>
            <person name="Li M."/>
        </authorList>
    </citation>
    <scope>NUCLEOTIDE SEQUENCE [LARGE SCALE GENOMIC DNA]</scope>
    <source>
        <strain evidence="1">SpSt-464</strain>
    </source>
</reference>
<proteinExistence type="predicted"/>
<evidence type="ECO:0000313" key="1">
    <source>
        <dbReference type="EMBL" id="HFK24227.1"/>
    </source>
</evidence>
<protein>
    <submittedName>
        <fullName evidence="1">Uncharacterized protein</fullName>
    </submittedName>
</protein>
<gene>
    <name evidence="1" type="ORF">ENS15_06235</name>
</gene>
<accession>A0A7C3J729</accession>
<comment type="caution">
    <text evidence="1">The sequence shown here is derived from an EMBL/GenBank/DDBJ whole genome shotgun (WGS) entry which is preliminary data.</text>
</comment>
<organism evidence="1">
    <name type="scientific">candidate division WOR-3 bacterium</name>
    <dbReference type="NCBI Taxonomy" id="2052148"/>
    <lineage>
        <taxon>Bacteria</taxon>
        <taxon>Bacteria division WOR-3</taxon>
    </lineage>
</organism>
<sequence length="87" mass="10437">MIKNKELLTEFEELFDSLGIVIRYDNIHNDGGYCKYKDKEYIILNKILPVKNKLEIYKKILKDILQERGDIFIKPLIREFLEDDKDS</sequence>
<dbReference type="AlphaFoldDB" id="A0A7C3J729"/>
<dbReference type="EMBL" id="DSTT01000005">
    <property type="protein sequence ID" value="HFK24227.1"/>
    <property type="molecule type" value="Genomic_DNA"/>
</dbReference>
<name>A0A7C3J729_UNCW3</name>